<gene>
    <name evidence="8" type="ORF">CB5_LOCUS24936</name>
</gene>
<dbReference type="InterPro" id="IPR036188">
    <property type="entry name" value="FAD/NAD-bd_sf"/>
</dbReference>
<comment type="similarity">
    <text evidence="2">Belongs to the TPX2 family.</text>
</comment>
<feature type="domain" description="TPX2 C-terminal" evidence="7">
    <location>
        <begin position="521"/>
        <end position="589"/>
    </location>
</feature>
<protein>
    <recommendedName>
        <fullName evidence="7">TPX2 C-terminal domain-containing protein</fullName>
    </recommendedName>
</protein>
<evidence type="ECO:0000313" key="8">
    <source>
        <dbReference type="EMBL" id="CAD1841725.1"/>
    </source>
</evidence>
<keyword evidence="4" id="KW-0493">Microtubule</keyword>
<feature type="region of interest" description="Disordered" evidence="6">
    <location>
        <begin position="1"/>
        <end position="76"/>
    </location>
</feature>
<evidence type="ECO:0000259" key="7">
    <source>
        <dbReference type="Pfam" id="PF06886"/>
    </source>
</evidence>
<dbReference type="Pfam" id="PF13450">
    <property type="entry name" value="NAD_binding_8"/>
    <property type="match status" value="1"/>
</dbReference>
<dbReference type="PANTHER" id="PTHR16128">
    <property type="entry name" value="FAD/NAD(P)-BINDING OXIDOREDUCTASE FAMILY PROTEIN"/>
    <property type="match status" value="1"/>
</dbReference>
<dbReference type="Gene3D" id="3.90.660.10">
    <property type="match status" value="1"/>
</dbReference>
<sequence>MVAAPSFPSLILQPLKPPPSNPLLPQRNPRFLTPFSSPLRSSAAEPKPPPRRKAMEGGARGKNPRRRAGSYGTSRRSVIKKSFSQEQVVFATPPATDPVVAVIGGGVSGLVCAATLEKRGIRSVVFDTGMHGLGGRMATRMIDPQQLVFDHAAQFFTVSDQRFQKLVDRWLDEGLVREWKGLLGELEGGGHFTPLTFSSPRYIGAKGMRLLADSIVRQSRMVDIVRPCWISQLEPFNGKWYLSEKAKPHGQFDAIVIAHNGKCANRLLSSSGLPLLTKQMKRLELSAVWALLAAFKDPLPLPQNGACPTFEGAFVKGVDSISWMANNTSKLFPFQSGMPQCWTFFSTSAYGQRNKVPQELLSIQENIPSVTAEKVKEEMLGGVEYALGLPKGLLQRPFYTRVQLWGAALPTNTPGVPCIFDPHGRAGICGDWLLGSSVEAAALSGMSLANHMANYFQSGGAQPDEFAVGLHEKFRPVGGHDIGQFPGLDSQRQSNSPVANRKPLQPDNKMHQDEEDSCSIASSERAEKRKEFYSKLEEKQQALEAERTQSESKTREEEEAAIKQLRKSLNFKATPMPSFYHEEPPKVELKKTPTTRAKSPKLGRRKSCDGVANLSGDNALGSCDKGDIVGSSPNNLSPLLRTLTLNGCCSFFPLLSDTTTPQTTTLKSPPPQRNPRFLTPFSSPLRSSAAEPKPPPRRKAMEGGRARKNPRRRAGSYGTSRRSVIKKSFSQEQVVFATPPATDPVVAVIGGGVSGLVCAATLEKRGSDPSSSIRQLEPFNGKWYLSEKAKPHGQFDAIVIAHNGKCANRLLSSSGLPLLTKQMKRLELSAVWALLAAFKDPLPLPQNGACPTFEGAFELLSIQENIPSVTAEKVKEEMLGGVEYALGLPKGLLQRPFTRVCNYGEQLCQQILPGYLVSSILVDVQEFVMANYFQSGGAQPDEFAVGLHEKFRPVGGHDIGQFPGLDSQRQVLEAQAITTA</sequence>
<evidence type="ECO:0000256" key="1">
    <source>
        <dbReference type="ARBA" id="ARBA00004245"/>
    </source>
</evidence>
<dbReference type="SUPFAM" id="SSF51905">
    <property type="entry name" value="FAD/NAD(P)-binding domain"/>
    <property type="match status" value="1"/>
</dbReference>
<feature type="region of interest" description="Disordered" evidence="6">
    <location>
        <begin position="479"/>
        <end position="561"/>
    </location>
</feature>
<dbReference type="PANTHER" id="PTHR16128:SF8">
    <property type="entry name" value="EXPRESSED PROTEIN"/>
    <property type="match status" value="1"/>
</dbReference>
<comment type="subcellular location">
    <subcellularLocation>
        <location evidence="1">Cytoplasm</location>
        <location evidence="1">Cytoskeleton</location>
    </subcellularLocation>
</comment>
<evidence type="ECO:0000256" key="6">
    <source>
        <dbReference type="SAM" id="MobiDB-lite"/>
    </source>
</evidence>
<keyword evidence="3" id="KW-0963">Cytoplasm</keyword>
<dbReference type="InterPro" id="IPR027329">
    <property type="entry name" value="TPX2_C"/>
</dbReference>
<dbReference type="EMBL" id="LR862135">
    <property type="protein sequence ID" value="CAD1841725.1"/>
    <property type="molecule type" value="Genomic_DNA"/>
</dbReference>
<keyword evidence="5" id="KW-0206">Cytoskeleton</keyword>
<organism evidence="8">
    <name type="scientific">Ananas comosus var. bracteatus</name>
    <name type="common">red pineapple</name>
    <dbReference type="NCBI Taxonomy" id="296719"/>
    <lineage>
        <taxon>Eukaryota</taxon>
        <taxon>Viridiplantae</taxon>
        <taxon>Streptophyta</taxon>
        <taxon>Embryophyta</taxon>
        <taxon>Tracheophyta</taxon>
        <taxon>Spermatophyta</taxon>
        <taxon>Magnoliopsida</taxon>
        <taxon>Liliopsida</taxon>
        <taxon>Poales</taxon>
        <taxon>Bromeliaceae</taxon>
        <taxon>Bromelioideae</taxon>
        <taxon>Ananas</taxon>
    </lineage>
</organism>
<dbReference type="AlphaFoldDB" id="A0A6V7QFU3"/>
<dbReference type="Gene3D" id="3.50.50.60">
    <property type="entry name" value="FAD/NAD(P)-binding domain"/>
    <property type="match status" value="1"/>
</dbReference>
<dbReference type="GO" id="GO:0005874">
    <property type="term" value="C:microtubule"/>
    <property type="evidence" value="ECO:0007669"/>
    <property type="project" value="UniProtKB-KW"/>
</dbReference>
<name>A0A6V7QFU3_ANACO</name>
<evidence type="ECO:0000256" key="3">
    <source>
        <dbReference type="ARBA" id="ARBA00022490"/>
    </source>
</evidence>
<evidence type="ECO:0000256" key="2">
    <source>
        <dbReference type="ARBA" id="ARBA00005885"/>
    </source>
</evidence>
<proteinExistence type="inferred from homology"/>
<dbReference type="Pfam" id="PF06886">
    <property type="entry name" value="TPX2"/>
    <property type="match status" value="1"/>
</dbReference>
<accession>A0A6V7QFU3</accession>
<feature type="region of interest" description="Disordered" evidence="6">
    <location>
        <begin position="659"/>
        <end position="722"/>
    </location>
</feature>
<evidence type="ECO:0000256" key="5">
    <source>
        <dbReference type="ARBA" id="ARBA00023212"/>
    </source>
</evidence>
<evidence type="ECO:0000256" key="4">
    <source>
        <dbReference type="ARBA" id="ARBA00022701"/>
    </source>
</evidence>
<feature type="compositionally biased region" description="Basic and acidic residues" evidence="6">
    <location>
        <begin position="524"/>
        <end position="556"/>
    </location>
</feature>
<reference evidence="8" key="1">
    <citation type="submission" date="2020-07" db="EMBL/GenBank/DDBJ databases">
        <authorList>
            <person name="Lin J."/>
        </authorList>
    </citation>
    <scope>NUCLEOTIDE SEQUENCE</scope>
</reference>